<evidence type="ECO:0000259" key="10">
    <source>
        <dbReference type="Pfam" id="PF05916"/>
    </source>
</evidence>
<protein>
    <recommendedName>
        <fullName evidence="4">DNA replication complex GINS protein PSF2</fullName>
    </recommendedName>
    <alternativeName>
        <fullName evidence="3">DNA replication complex GINS protein psf2</fullName>
    </alternativeName>
</protein>
<evidence type="ECO:0000256" key="4">
    <source>
        <dbReference type="ARBA" id="ARBA00015139"/>
    </source>
</evidence>
<evidence type="ECO:0000256" key="6">
    <source>
        <dbReference type="ARBA" id="ARBA00022829"/>
    </source>
</evidence>
<keyword evidence="7" id="KW-0539">Nucleus</keyword>
<evidence type="ECO:0000256" key="1">
    <source>
        <dbReference type="ARBA" id="ARBA00004123"/>
    </source>
</evidence>
<evidence type="ECO:0000259" key="11">
    <source>
        <dbReference type="Pfam" id="PF25005"/>
    </source>
</evidence>
<gene>
    <name evidence="12" type="ORF">BKCO1_2900083</name>
</gene>
<dbReference type="InterPro" id="IPR056784">
    <property type="entry name" value="PSF2_N"/>
</dbReference>
<comment type="caution">
    <text evidence="12">The sequence shown here is derived from an EMBL/GenBank/DDBJ whole genome shotgun (WGS) entry which is preliminary data.</text>
</comment>
<feature type="domain" description="DNA replication complex GINS protein PSF2 N-terminal" evidence="11">
    <location>
        <begin position="10"/>
        <end position="69"/>
    </location>
</feature>
<dbReference type="Pfam" id="PF25005">
    <property type="entry name" value="PSF2_N"/>
    <property type="match status" value="1"/>
</dbReference>
<dbReference type="GO" id="GO:0000727">
    <property type="term" value="P:double-strand break repair via break-induced replication"/>
    <property type="evidence" value="ECO:0007669"/>
    <property type="project" value="TreeGrafter"/>
</dbReference>
<feature type="region of interest" description="Disordered" evidence="9">
    <location>
        <begin position="166"/>
        <end position="190"/>
    </location>
</feature>
<dbReference type="InterPro" id="IPR021151">
    <property type="entry name" value="GINS_A"/>
</dbReference>
<dbReference type="FunFam" id="3.40.5.50:FF:000001">
    <property type="entry name" value="DNA replication complex GINS protein PSF2"/>
    <property type="match status" value="1"/>
</dbReference>
<dbReference type="Gene3D" id="3.40.5.50">
    <property type="match status" value="1"/>
</dbReference>
<dbReference type="GeneID" id="31014106"/>
<dbReference type="Gene3D" id="1.20.58.1020">
    <property type="match status" value="1"/>
</dbReference>
<name>A0A1J9QYT4_9PEZI</name>
<dbReference type="CDD" id="cd11712">
    <property type="entry name" value="GINS_A_psf2"/>
    <property type="match status" value="1"/>
</dbReference>
<dbReference type="SUPFAM" id="SSF160059">
    <property type="entry name" value="PriA/YqbF domain"/>
    <property type="match status" value="1"/>
</dbReference>
<dbReference type="PANTHER" id="PTHR12772">
    <property type="entry name" value="DNA REPLICATION COMPLEX GINS PROTEIN PSF2"/>
    <property type="match status" value="1"/>
</dbReference>
<dbReference type="CDD" id="cd21694">
    <property type="entry name" value="GINS_B_Psf2"/>
    <property type="match status" value="1"/>
</dbReference>
<evidence type="ECO:0000256" key="9">
    <source>
        <dbReference type="SAM" id="MobiDB-lite"/>
    </source>
</evidence>
<dbReference type="SUPFAM" id="SSF158573">
    <property type="entry name" value="GINS helical bundle-like"/>
    <property type="match status" value="1"/>
</dbReference>
<dbReference type="EMBL" id="MNUE01000029">
    <property type="protein sequence ID" value="OJD33568.1"/>
    <property type="molecule type" value="Genomic_DNA"/>
</dbReference>
<feature type="compositionally biased region" description="Low complexity" evidence="9">
    <location>
        <begin position="103"/>
        <end position="129"/>
    </location>
</feature>
<feature type="region of interest" description="Disordered" evidence="9">
    <location>
        <begin position="250"/>
        <end position="300"/>
    </location>
</feature>
<comment type="similarity">
    <text evidence="2">Belongs to the GINS2/PSF2 family.</text>
</comment>
<evidence type="ECO:0000256" key="5">
    <source>
        <dbReference type="ARBA" id="ARBA00022705"/>
    </source>
</evidence>
<organism evidence="12 13">
    <name type="scientific">Diplodia corticola</name>
    <dbReference type="NCBI Taxonomy" id="236234"/>
    <lineage>
        <taxon>Eukaryota</taxon>
        <taxon>Fungi</taxon>
        <taxon>Dikarya</taxon>
        <taxon>Ascomycota</taxon>
        <taxon>Pezizomycotina</taxon>
        <taxon>Dothideomycetes</taxon>
        <taxon>Dothideomycetes incertae sedis</taxon>
        <taxon>Botryosphaeriales</taxon>
        <taxon>Botryosphaeriaceae</taxon>
        <taxon>Diplodia</taxon>
    </lineage>
</organism>
<feature type="compositionally biased region" description="Basic and acidic residues" evidence="9">
    <location>
        <begin position="252"/>
        <end position="271"/>
    </location>
</feature>
<dbReference type="OrthoDB" id="1938138at2759"/>
<dbReference type="STRING" id="236234.A0A1J9QYT4"/>
<keyword evidence="13" id="KW-1185">Reference proteome</keyword>
<proteinExistence type="inferred from homology"/>
<evidence type="ECO:0000313" key="12">
    <source>
        <dbReference type="EMBL" id="OJD33568.1"/>
    </source>
</evidence>
<dbReference type="GO" id="GO:0006260">
    <property type="term" value="P:DNA replication"/>
    <property type="evidence" value="ECO:0007669"/>
    <property type="project" value="UniProtKB-KW"/>
</dbReference>
<dbReference type="PANTHER" id="PTHR12772:SF0">
    <property type="entry name" value="DNA REPLICATION COMPLEX GINS PROTEIN PSF2"/>
    <property type="match status" value="1"/>
</dbReference>
<dbReference type="PIRSF" id="PIRSF028998">
    <property type="entry name" value="GINS_Psf2_subgr"/>
    <property type="match status" value="1"/>
</dbReference>
<evidence type="ECO:0000313" key="13">
    <source>
        <dbReference type="Proteomes" id="UP000183809"/>
    </source>
</evidence>
<comment type="subcellular location">
    <subcellularLocation>
        <location evidence="1">Nucleus</location>
    </subcellularLocation>
</comment>
<dbReference type="GO" id="GO:0000811">
    <property type="term" value="C:GINS complex"/>
    <property type="evidence" value="ECO:0007669"/>
    <property type="project" value="TreeGrafter"/>
</dbReference>
<dbReference type="InterPro" id="IPR007257">
    <property type="entry name" value="GINS_Psf2"/>
</dbReference>
<accession>A0A1J9QYT4</accession>
<feature type="compositionally biased region" description="Acidic residues" evidence="9">
    <location>
        <begin position="291"/>
        <end position="300"/>
    </location>
</feature>
<comment type="function">
    <text evidence="8">The GINS complex plays an essential role in the initiation of DNA replication. Has a role in chromosome segregation.</text>
</comment>
<evidence type="ECO:0000256" key="3">
    <source>
        <dbReference type="ARBA" id="ARBA00013969"/>
    </source>
</evidence>
<keyword evidence="6" id="KW-0159">Chromosome partition</keyword>
<evidence type="ECO:0000256" key="7">
    <source>
        <dbReference type="ARBA" id="ARBA00023242"/>
    </source>
</evidence>
<evidence type="ECO:0000256" key="8">
    <source>
        <dbReference type="ARBA" id="ARBA00025163"/>
    </source>
</evidence>
<dbReference type="Pfam" id="PF05916">
    <property type="entry name" value="Sld5"/>
    <property type="match status" value="1"/>
</dbReference>
<dbReference type="AlphaFoldDB" id="A0A1J9QYT4"/>
<dbReference type="RefSeq" id="XP_020129828.1">
    <property type="nucleotide sequence ID" value="XM_020273845.1"/>
</dbReference>
<reference evidence="12 13" key="1">
    <citation type="submission" date="2016-10" db="EMBL/GenBank/DDBJ databases">
        <title>Proteomics and genomics reveal pathogen-plant mechanisms compatible with a hemibiotrophic lifestyle of Diplodia corticola.</title>
        <authorList>
            <person name="Fernandes I."/>
            <person name="De Jonge R."/>
            <person name="Van De Peer Y."/>
            <person name="Devreese B."/>
            <person name="Alves A."/>
            <person name="Esteves A.C."/>
        </authorList>
    </citation>
    <scope>NUCLEOTIDE SEQUENCE [LARGE SCALE GENOMIC DNA]</scope>
    <source>
        <strain evidence="12 13">CBS 112549</strain>
    </source>
</reference>
<keyword evidence="5" id="KW-0235">DNA replication</keyword>
<dbReference type="GO" id="GO:0007059">
    <property type="term" value="P:chromosome segregation"/>
    <property type="evidence" value="ECO:0007669"/>
    <property type="project" value="UniProtKB-KW"/>
</dbReference>
<feature type="compositionally biased region" description="Gly residues" evidence="9">
    <location>
        <begin position="272"/>
        <end position="288"/>
    </location>
</feature>
<feature type="region of interest" description="Disordered" evidence="9">
    <location>
        <begin position="89"/>
        <end position="143"/>
    </location>
</feature>
<sequence>MALPLPPGLTPAEVTFLCEMELVTVIPRQRLESLDLLGGPTPPLTPPHRADIPLWLALLLKRQRRANILPPPWLHPASLAAILEFETEHSPDAFSPPPPLPPTTTTTTTTPTPTNRLPTTTTTTTSTPLPTSPPFLPTATSTSPPTALPYHWLELGEILLDAAPDDFHHHHSSTSDDGSGGGSSSSGGANTVRRLMRDLREVRLAKLRAGVDVLDAGGGVRMNGVGGMEVAEGRGFIGGVVDGLRRIGASREGARREREGEGEGEEAERGIGGRTGMGRTGGSGGGSAGYYDDDDDEMDL</sequence>
<feature type="domain" description="GINS subunit" evidence="10">
    <location>
        <begin position="143"/>
        <end position="247"/>
    </location>
</feature>
<dbReference type="InterPro" id="IPR036224">
    <property type="entry name" value="GINS_bundle-like_dom_sf"/>
</dbReference>
<evidence type="ECO:0000256" key="2">
    <source>
        <dbReference type="ARBA" id="ARBA00010565"/>
    </source>
</evidence>
<dbReference type="Proteomes" id="UP000183809">
    <property type="component" value="Unassembled WGS sequence"/>
</dbReference>